<protein>
    <submittedName>
        <fullName evidence="2">DUF4209 domain-containing protein</fullName>
    </submittedName>
</protein>
<dbReference type="EMBL" id="BAABBI010000003">
    <property type="protein sequence ID" value="GAA3788802.1"/>
    <property type="molecule type" value="Genomic_DNA"/>
</dbReference>
<keyword evidence="3" id="KW-1185">Reference proteome</keyword>
<proteinExistence type="predicted"/>
<dbReference type="InterPro" id="IPR025209">
    <property type="entry name" value="DUF4209"/>
</dbReference>
<organism evidence="2 3">
    <name type="scientific">Corallibacter vietnamensis</name>
    <dbReference type="NCBI Taxonomy" id="904130"/>
    <lineage>
        <taxon>Bacteria</taxon>
        <taxon>Pseudomonadati</taxon>
        <taxon>Bacteroidota</taxon>
        <taxon>Flavobacteriia</taxon>
        <taxon>Flavobacteriales</taxon>
        <taxon>Flavobacteriaceae</taxon>
        <taxon>Corallibacter</taxon>
    </lineage>
</organism>
<sequence>MKLIKNMLDDIYIELENDYHLETNILKKIQSFPNADDCSKIKAEILGFQFMENNLNNSDWGTYFGPYASFPKENGILFEIPSIKDVNKDVIDYWEERISQVVNPVLKARYAGLVWDFTSKIIFRKPSHHIALIYIESLIRIVEDRLQNGIDLVRKIKRAISVAISINNKELINKCKEAILVLEDEIGENDKPGLWGFSFDILISNPKIQLSELEKSTILQKLEQRLVDVTSESELNTWASECVIKRLAQYYRKKNKLNDAHRVLRIHGDVIKNKKEYALILQYQGALKNLQKLYSEYGMKNESDELLIEIKNIGAKILDEMQLTTSEIQITKEEIDKIVIPITTGTKNEVFHRLIHFFTPQIDHVTQCLKESAKEHILSNFFGKSIIDETGREIANIGTLEEDLIGNILHYISEDFQYYSIYSNKIFYRLINELNYTVDDFINFIKDSVILSESRINVIRKGVQAYFDDDFIICEHLLIPQIETSIRNLIEQNNGVVLEPSSMDAFQLKTFNKLLLDDIVKYTLGKDIQIYFRAMYTDPRGWNLRNKICHGLSDPDASSRSTSERVLHTLLIIGTLRRIKNK</sequence>
<gene>
    <name evidence="2" type="ORF">GCM10022271_21680</name>
</gene>
<evidence type="ECO:0000259" key="1">
    <source>
        <dbReference type="Pfam" id="PF13910"/>
    </source>
</evidence>
<evidence type="ECO:0000313" key="2">
    <source>
        <dbReference type="EMBL" id="GAA3788802.1"/>
    </source>
</evidence>
<reference evidence="3" key="1">
    <citation type="journal article" date="2019" name="Int. J. Syst. Evol. Microbiol.">
        <title>The Global Catalogue of Microorganisms (GCM) 10K type strain sequencing project: providing services to taxonomists for standard genome sequencing and annotation.</title>
        <authorList>
            <consortium name="The Broad Institute Genomics Platform"/>
            <consortium name="The Broad Institute Genome Sequencing Center for Infectious Disease"/>
            <person name="Wu L."/>
            <person name="Ma J."/>
        </authorList>
    </citation>
    <scope>NUCLEOTIDE SEQUENCE [LARGE SCALE GENOMIC DNA]</scope>
    <source>
        <strain evidence="3">JCM 17525</strain>
    </source>
</reference>
<feature type="domain" description="DUF4209" evidence="1">
    <location>
        <begin position="482"/>
        <end position="571"/>
    </location>
</feature>
<evidence type="ECO:0000313" key="3">
    <source>
        <dbReference type="Proteomes" id="UP001501456"/>
    </source>
</evidence>
<comment type="caution">
    <text evidence="2">The sequence shown here is derived from an EMBL/GenBank/DDBJ whole genome shotgun (WGS) entry which is preliminary data.</text>
</comment>
<dbReference type="Proteomes" id="UP001501456">
    <property type="component" value="Unassembled WGS sequence"/>
</dbReference>
<accession>A0ABP7HC13</accession>
<name>A0ABP7HC13_9FLAO</name>
<dbReference type="Pfam" id="PF13910">
    <property type="entry name" value="DUF4209"/>
    <property type="match status" value="1"/>
</dbReference>